<evidence type="ECO:0000313" key="2">
    <source>
        <dbReference type="Proteomes" id="UP001596028"/>
    </source>
</evidence>
<evidence type="ECO:0000313" key="1">
    <source>
        <dbReference type="EMBL" id="MFC4601801.1"/>
    </source>
</evidence>
<dbReference type="EMBL" id="JBHSEP010000031">
    <property type="protein sequence ID" value="MFC4601801.1"/>
    <property type="molecule type" value="Genomic_DNA"/>
</dbReference>
<dbReference type="RefSeq" id="WP_378102369.1">
    <property type="nucleotide sequence ID" value="NZ_JBHSEP010000031.1"/>
</dbReference>
<organism evidence="1 2">
    <name type="scientific">Cohnella hongkongensis</name>
    <dbReference type="NCBI Taxonomy" id="178337"/>
    <lineage>
        <taxon>Bacteria</taxon>
        <taxon>Bacillati</taxon>
        <taxon>Bacillota</taxon>
        <taxon>Bacilli</taxon>
        <taxon>Bacillales</taxon>
        <taxon>Paenibacillaceae</taxon>
        <taxon>Cohnella</taxon>
    </lineage>
</organism>
<gene>
    <name evidence="1" type="ORF">ACFO3S_26430</name>
</gene>
<accession>A0ABV9FMJ0</accession>
<name>A0ABV9FMJ0_9BACL</name>
<comment type="caution">
    <text evidence="1">The sequence shown here is derived from an EMBL/GenBank/DDBJ whole genome shotgun (WGS) entry which is preliminary data.</text>
</comment>
<proteinExistence type="predicted"/>
<protein>
    <submittedName>
        <fullName evidence="1">Uncharacterized protein</fullName>
    </submittedName>
</protein>
<reference evidence="2" key="1">
    <citation type="journal article" date="2019" name="Int. J. Syst. Evol. Microbiol.">
        <title>The Global Catalogue of Microorganisms (GCM) 10K type strain sequencing project: providing services to taxonomists for standard genome sequencing and annotation.</title>
        <authorList>
            <consortium name="The Broad Institute Genomics Platform"/>
            <consortium name="The Broad Institute Genome Sequencing Center for Infectious Disease"/>
            <person name="Wu L."/>
            <person name="Ma J."/>
        </authorList>
    </citation>
    <scope>NUCLEOTIDE SEQUENCE [LARGE SCALE GENOMIC DNA]</scope>
    <source>
        <strain evidence="2">CCUG 49571</strain>
    </source>
</reference>
<keyword evidence="2" id="KW-1185">Reference proteome</keyword>
<sequence length="137" mass="16232">MIELVDRLEDVIENIKQFNIDLGKCETLQKRLSNFRVWYYIESINHFGPSKFIGFKNMNCERYIIETAKKVVINGKRQNAIRGIETEKTLNNLFKNKIELISSVDRRYEELQTRLIKLLNKHRKKLNSGAKIYILPS</sequence>
<dbReference type="Proteomes" id="UP001596028">
    <property type="component" value="Unassembled WGS sequence"/>
</dbReference>